<dbReference type="PANTHER" id="PTHR30546:SF23">
    <property type="entry name" value="FLAVOPROTEIN-LIKE PROTEIN YCP4-RELATED"/>
    <property type="match status" value="1"/>
</dbReference>
<dbReference type="InterPro" id="IPR010089">
    <property type="entry name" value="Flavoprotein_WrbA-like"/>
</dbReference>
<comment type="similarity">
    <text evidence="1">Belongs to the WrbA family.</text>
</comment>
<gene>
    <name evidence="7" type="primary">wrbA</name>
    <name evidence="7" type="ORF">LIN78_04640</name>
</gene>
<feature type="domain" description="Flavodoxin-like" evidence="6">
    <location>
        <begin position="4"/>
        <end position="189"/>
    </location>
</feature>
<keyword evidence="3" id="KW-0288">FMN</keyword>
<proteinExistence type="inferred from homology"/>
<dbReference type="NCBIfam" id="NF002999">
    <property type="entry name" value="PRK03767.1"/>
    <property type="match status" value="1"/>
</dbReference>
<evidence type="ECO:0000256" key="4">
    <source>
        <dbReference type="ARBA" id="ARBA00029652"/>
    </source>
</evidence>
<dbReference type="GO" id="GO:0003955">
    <property type="term" value="F:NAD(P)H dehydrogenase (quinone) activity"/>
    <property type="evidence" value="ECO:0007669"/>
    <property type="project" value="UniProtKB-EC"/>
</dbReference>
<evidence type="ECO:0000259" key="6">
    <source>
        <dbReference type="PROSITE" id="PS50902"/>
    </source>
</evidence>
<dbReference type="InterPro" id="IPR008254">
    <property type="entry name" value="Flavodoxin/NO_synth"/>
</dbReference>
<protein>
    <recommendedName>
        <fullName evidence="4">Flavoprotein WrbA</fullName>
    </recommendedName>
</protein>
<keyword evidence="7" id="KW-0560">Oxidoreductase</keyword>
<dbReference type="SUPFAM" id="SSF52218">
    <property type="entry name" value="Flavoproteins"/>
    <property type="match status" value="1"/>
</dbReference>
<feature type="region of interest" description="Disordered" evidence="5">
    <location>
        <begin position="151"/>
        <end position="172"/>
    </location>
</feature>
<evidence type="ECO:0000256" key="2">
    <source>
        <dbReference type="ARBA" id="ARBA00022630"/>
    </source>
</evidence>
<dbReference type="RefSeq" id="WP_227178961.1">
    <property type="nucleotide sequence ID" value="NZ_JAJBZT010000002.1"/>
</dbReference>
<dbReference type="NCBIfam" id="TIGR01755">
    <property type="entry name" value="flav_wrbA"/>
    <property type="match status" value="1"/>
</dbReference>
<evidence type="ECO:0000313" key="7">
    <source>
        <dbReference type="EMBL" id="MCB6182836.1"/>
    </source>
</evidence>
<organism evidence="7 8">
    <name type="scientific">Leeia speluncae</name>
    <dbReference type="NCBI Taxonomy" id="2884804"/>
    <lineage>
        <taxon>Bacteria</taxon>
        <taxon>Pseudomonadati</taxon>
        <taxon>Pseudomonadota</taxon>
        <taxon>Betaproteobacteria</taxon>
        <taxon>Neisseriales</taxon>
        <taxon>Leeiaceae</taxon>
        <taxon>Leeia</taxon>
    </lineage>
</organism>
<sequence length="200" mass="20884">MQEILILYYSVHGSVKALAQQVARGVDSVSGMSARIRTVPRVSTVCEATEPAVPDQGAPYVTTQDLTECAGMILGSPTRFGNMAAPMKYFLDSTSGAWMNGALIGKPGAVFTSSSSQHGGQESTLLSMMLPLLHHGMLIVGLPFSEPALSSTATGGTPYGASHVSGSQQQTALSEHEQQLAFALGKRVAETAKQLSGQSL</sequence>
<name>A0ABS8D3R0_9NEIS</name>
<comment type="caution">
    <text evidence="7">The sequence shown here is derived from an EMBL/GenBank/DDBJ whole genome shotgun (WGS) entry which is preliminary data.</text>
</comment>
<dbReference type="Pfam" id="PF03358">
    <property type="entry name" value="FMN_red"/>
    <property type="match status" value="1"/>
</dbReference>
<evidence type="ECO:0000256" key="3">
    <source>
        <dbReference type="ARBA" id="ARBA00022643"/>
    </source>
</evidence>
<accession>A0ABS8D3R0</accession>
<evidence type="ECO:0000256" key="1">
    <source>
        <dbReference type="ARBA" id="ARBA00006961"/>
    </source>
</evidence>
<dbReference type="InterPro" id="IPR005025">
    <property type="entry name" value="FMN_Rdtase-like_dom"/>
</dbReference>
<dbReference type="EMBL" id="JAJBZT010000002">
    <property type="protein sequence ID" value="MCB6182836.1"/>
    <property type="molecule type" value="Genomic_DNA"/>
</dbReference>
<dbReference type="InterPro" id="IPR029039">
    <property type="entry name" value="Flavoprotein-like_sf"/>
</dbReference>
<evidence type="ECO:0000313" key="8">
    <source>
        <dbReference type="Proteomes" id="UP001165395"/>
    </source>
</evidence>
<dbReference type="PANTHER" id="PTHR30546">
    <property type="entry name" value="FLAVODOXIN-RELATED PROTEIN WRBA-RELATED"/>
    <property type="match status" value="1"/>
</dbReference>
<reference evidence="7" key="1">
    <citation type="submission" date="2021-10" db="EMBL/GenBank/DDBJ databases">
        <title>The complete genome sequence of Leeia sp. TBRC 13508.</title>
        <authorList>
            <person name="Charoenyingcharoen P."/>
            <person name="Yukphan P."/>
        </authorList>
    </citation>
    <scope>NUCLEOTIDE SEQUENCE</scope>
    <source>
        <strain evidence="7">TBRC 13508</strain>
    </source>
</reference>
<keyword evidence="2" id="KW-0285">Flavoprotein</keyword>
<keyword evidence="8" id="KW-1185">Reference proteome</keyword>
<dbReference type="PROSITE" id="PS50902">
    <property type="entry name" value="FLAVODOXIN_LIKE"/>
    <property type="match status" value="1"/>
</dbReference>
<dbReference type="Proteomes" id="UP001165395">
    <property type="component" value="Unassembled WGS sequence"/>
</dbReference>
<evidence type="ECO:0000256" key="5">
    <source>
        <dbReference type="SAM" id="MobiDB-lite"/>
    </source>
</evidence>
<dbReference type="Gene3D" id="3.40.50.360">
    <property type="match status" value="1"/>
</dbReference>